<evidence type="ECO:0000313" key="1">
    <source>
        <dbReference type="EMBL" id="MQL89375.1"/>
    </source>
</evidence>
<dbReference type="AlphaFoldDB" id="A0A843V0G5"/>
<sequence>MVVSRCPSPSRWYRDRLWGCDITCVASGVSVAPLFEFIAYLTGLNFNPSGSSDPWVAVRPSGSLAGVREVTPSWSCPGGGARRVVSV</sequence>
<dbReference type="EMBL" id="NMUH01001144">
    <property type="protein sequence ID" value="MQL89375.1"/>
    <property type="molecule type" value="Genomic_DNA"/>
</dbReference>
<evidence type="ECO:0000313" key="2">
    <source>
        <dbReference type="Proteomes" id="UP000652761"/>
    </source>
</evidence>
<keyword evidence="2" id="KW-1185">Reference proteome</keyword>
<name>A0A843V0G5_COLES</name>
<reference evidence="1" key="1">
    <citation type="submission" date="2017-07" db="EMBL/GenBank/DDBJ databases">
        <title>Taro Niue Genome Assembly and Annotation.</title>
        <authorList>
            <person name="Atibalentja N."/>
            <person name="Keating K."/>
            <person name="Fields C.J."/>
        </authorList>
    </citation>
    <scope>NUCLEOTIDE SEQUENCE</scope>
    <source>
        <strain evidence="1">Niue_2</strain>
        <tissue evidence="1">Leaf</tissue>
    </source>
</reference>
<comment type="caution">
    <text evidence="1">The sequence shown here is derived from an EMBL/GenBank/DDBJ whole genome shotgun (WGS) entry which is preliminary data.</text>
</comment>
<accession>A0A843V0G5</accession>
<gene>
    <name evidence="1" type="ORF">Taro_021949</name>
</gene>
<proteinExistence type="predicted"/>
<dbReference type="Proteomes" id="UP000652761">
    <property type="component" value="Unassembled WGS sequence"/>
</dbReference>
<protein>
    <submittedName>
        <fullName evidence="1">Uncharacterized protein</fullName>
    </submittedName>
</protein>
<organism evidence="1 2">
    <name type="scientific">Colocasia esculenta</name>
    <name type="common">Wild taro</name>
    <name type="synonym">Arum esculentum</name>
    <dbReference type="NCBI Taxonomy" id="4460"/>
    <lineage>
        <taxon>Eukaryota</taxon>
        <taxon>Viridiplantae</taxon>
        <taxon>Streptophyta</taxon>
        <taxon>Embryophyta</taxon>
        <taxon>Tracheophyta</taxon>
        <taxon>Spermatophyta</taxon>
        <taxon>Magnoliopsida</taxon>
        <taxon>Liliopsida</taxon>
        <taxon>Araceae</taxon>
        <taxon>Aroideae</taxon>
        <taxon>Colocasieae</taxon>
        <taxon>Colocasia</taxon>
    </lineage>
</organism>